<organism evidence="2 3">
    <name type="scientific">Nesterenkonia rhizosphaerae</name>
    <dbReference type="NCBI Taxonomy" id="1348272"/>
    <lineage>
        <taxon>Bacteria</taxon>
        <taxon>Bacillati</taxon>
        <taxon>Actinomycetota</taxon>
        <taxon>Actinomycetes</taxon>
        <taxon>Micrococcales</taxon>
        <taxon>Micrococcaceae</taxon>
        <taxon>Nesterenkonia</taxon>
    </lineage>
</organism>
<gene>
    <name evidence="2" type="ORF">GCM10025790_17410</name>
</gene>
<feature type="compositionally biased region" description="Basic and acidic residues" evidence="1">
    <location>
        <begin position="1"/>
        <end position="16"/>
    </location>
</feature>
<dbReference type="RefSeq" id="WP_345477657.1">
    <property type="nucleotide sequence ID" value="NZ_BAABLW010000007.1"/>
</dbReference>
<protein>
    <submittedName>
        <fullName evidence="2">Uncharacterized protein</fullName>
    </submittedName>
</protein>
<name>A0ABP9FYA4_9MICC</name>
<evidence type="ECO:0000313" key="3">
    <source>
        <dbReference type="Proteomes" id="UP001500368"/>
    </source>
</evidence>
<sequence>MAEKHSPKDEQNEPKKKMISTGVPAALGGMGATGPIQIVRKKDAQPEPGSAAKD</sequence>
<dbReference type="EMBL" id="BAABLW010000007">
    <property type="protein sequence ID" value="GAA4921423.1"/>
    <property type="molecule type" value="Genomic_DNA"/>
</dbReference>
<evidence type="ECO:0000256" key="1">
    <source>
        <dbReference type="SAM" id="MobiDB-lite"/>
    </source>
</evidence>
<feature type="region of interest" description="Disordered" evidence="1">
    <location>
        <begin position="1"/>
        <end position="54"/>
    </location>
</feature>
<dbReference type="Proteomes" id="UP001500368">
    <property type="component" value="Unassembled WGS sequence"/>
</dbReference>
<proteinExistence type="predicted"/>
<keyword evidence="3" id="KW-1185">Reference proteome</keyword>
<comment type="caution">
    <text evidence="2">The sequence shown here is derived from an EMBL/GenBank/DDBJ whole genome shotgun (WGS) entry which is preliminary data.</text>
</comment>
<reference evidence="3" key="1">
    <citation type="journal article" date="2019" name="Int. J. Syst. Evol. Microbiol.">
        <title>The Global Catalogue of Microorganisms (GCM) 10K type strain sequencing project: providing services to taxonomists for standard genome sequencing and annotation.</title>
        <authorList>
            <consortium name="The Broad Institute Genomics Platform"/>
            <consortium name="The Broad Institute Genome Sequencing Center for Infectious Disease"/>
            <person name="Wu L."/>
            <person name="Ma J."/>
        </authorList>
    </citation>
    <scope>NUCLEOTIDE SEQUENCE [LARGE SCALE GENOMIC DNA]</scope>
    <source>
        <strain evidence="3">JCM 19129</strain>
    </source>
</reference>
<evidence type="ECO:0000313" key="2">
    <source>
        <dbReference type="EMBL" id="GAA4921423.1"/>
    </source>
</evidence>
<accession>A0ABP9FYA4</accession>